<proteinExistence type="predicted"/>
<name>A0AAV9K971_9SOLN</name>
<sequence>MASFYLDGDSLEWYQWQVTIISELQGRFKAIANETDDISDGLMIRLLVSGLREDIKNSILSHEPKTYDDTLKWAHIHERRIQAEKGTNRPAFANIGAPLLPSPNQHSTTSFIPSPTRMMTSALNRLPLKRLTHSEI</sequence>
<dbReference type="Proteomes" id="UP001311915">
    <property type="component" value="Unassembled WGS sequence"/>
</dbReference>
<dbReference type="EMBL" id="JAWPEI010000011">
    <property type="protein sequence ID" value="KAK4709874.1"/>
    <property type="molecule type" value="Genomic_DNA"/>
</dbReference>
<protein>
    <submittedName>
        <fullName evidence="1">Uncharacterized protein</fullName>
    </submittedName>
</protein>
<evidence type="ECO:0000313" key="1">
    <source>
        <dbReference type="EMBL" id="KAK4709874.1"/>
    </source>
</evidence>
<organism evidence="1 2">
    <name type="scientific">Solanum pinnatisectum</name>
    <name type="common">tansyleaf nightshade</name>
    <dbReference type="NCBI Taxonomy" id="50273"/>
    <lineage>
        <taxon>Eukaryota</taxon>
        <taxon>Viridiplantae</taxon>
        <taxon>Streptophyta</taxon>
        <taxon>Embryophyta</taxon>
        <taxon>Tracheophyta</taxon>
        <taxon>Spermatophyta</taxon>
        <taxon>Magnoliopsida</taxon>
        <taxon>eudicotyledons</taxon>
        <taxon>Gunneridae</taxon>
        <taxon>Pentapetalae</taxon>
        <taxon>asterids</taxon>
        <taxon>lamiids</taxon>
        <taxon>Solanales</taxon>
        <taxon>Solanaceae</taxon>
        <taxon>Solanoideae</taxon>
        <taxon>Solaneae</taxon>
        <taxon>Solanum</taxon>
    </lineage>
</organism>
<keyword evidence="2" id="KW-1185">Reference proteome</keyword>
<comment type="caution">
    <text evidence="1">The sequence shown here is derived from an EMBL/GenBank/DDBJ whole genome shotgun (WGS) entry which is preliminary data.</text>
</comment>
<evidence type="ECO:0000313" key="2">
    <source>
        <dbReference type="Proteomes" id="UP001311915"/>
    </source>
</evidence>
<gene>
    <name evidence="1" type="ORF">R3W88_004387</name>
</gene>
<dbReference type="AlphaFoldDB" id="A0AAV9K971"/>
<accession>A0AAV9K971</accession>
<reference evidence="1 2" key="1">
    <citation type="submission" date="2023-10" db="EMBL/GenBank/DDBJ databases">
        <title>Genome-Wide Identification Analysis in wild type Solanum Pinnatisectum Reveals Some Genes Defensing Phytophthora Infestans.</title>
        <authorList>
            <person name="Sun C."/>
        </authorList>
    </citation>
    <scope>NUCLEOTIDE SEQUENCE [LARGE SCALE GENOMIC DNA]</scope>
    <source>
        <strain evidence="1">LQN</strain>
        <tissue evidence="1">Leaf</tissue>
    </source>
</reference>